<accession>A0A1B7KRZ8</accession>
<dbReference type="OrthoDB" id="1797983at2"/>
<evidence type="ECO:0008006" key="3">
    <source>
        <dbReference type="Google" id="ProtNLM"/>
    </source>
</evidence>
<dbReference type="Proteomes" id="UP000078290">
    <property type="component" value="Unassembled WGS sequence"/>
</dbReference>
<name>A0A1B7KRZ8_PARTM</name>
<gene>
    <name evidence="1" type="ORF">A7K69_08005</name>
</gene>
<dbReference type="EMBL" id="LXMA01000023">
    <property type="protein sequence ID" value="OAT72867.1"/>
    <property type="molecule type" value="Genomic_DNA"/>
</dbReference>
<protein>
    <recommendedName>
        <fullName evidence="3">Lipoprotein</fullName>
    </recommendedName>
</protein>
<reference evidence="2" key="1">
    <citation type="submission" date="2016-05" db="EMBL/GenBank/DDBJ databases">
        <authorList>
            <person name="Wang W."/>
            <person name="Zhu L."/>
        </authorList>
    </citation>
    <scope>NUCLEOTIDE SEQUENCE [LARGE SCALE GENOMIC DNA]</scope>
    <source>
        <strain evidence="2">W-2</strain>
    </source>
</reference>
<evidence type="ECO:0000313" key="2">
    <source>
        <dbReference type="Proteomes" id="UP000078290"/>
    </source>
</evidence>
<dbReference type="RefSeq" id="WP_064551836.1">
    <property type="nucleotide sequence ID" value="NZ_LXMA01000023.1"/>
</dbReference>
<comment type="caution">
    <text evidence="1">The sequence shown here is derived from an EMBL/GenBank/DDBJ whole genome shotgun (WGS) entry which is preliminary data.</text>
</comment>
<proteinExistence type="predicted"/>
<dbReference type="AlphaFoldDB" id="A0A1B7KRZ8"/>
<organism evidence="1 2">
    <name type="scientific">Parageobacillus thermoglucosidasius</name>
    <name type="common">Geobacillus thermoglucosidasius</name>
    <dbReference type="NCBI Taxonomy" id="1426"/>
    <lineage>
        <taxon>Bacteria</taxon>
        <taxon>Bacillati</taxon>
        <taxon>Bacillota</taxon>
        <taxon>Bacilli</taxon>
        <taxon>Bacillales</taxon>
        <taxon>Anoxybacillaceae</taxon>
        <taxon>Parageobacillus</taxon>
    </lineage>
</organism>
<sequence>MMMIFMEGCKLGELEPPKPILTVHDKEMDYKIATYSWAENGHAIDADAAAPPYLVENMDFNVVPADAKLLIRFRYQPVNIEAGIWKNDRVHFERVMNNTVILPKGSGSFIYAIHASWEEGNAIYAIPIKVK</sequence>
<evidence type="ECO:0000313" key="1">
    <source>
        <dbReference type="EMBL" id="OAT72867.1"/>
    </source>
</evidence>